<dbReference type="Gene3D" id="3.90.1200.10">
    <property type="match status" value="3"/>
</dbReference>
<dbReference type="PANTHER" id="PTHR11012:SF30">
    <property type="entry name" value="PROTEIN KINASE-LIKE DOMAIN-CONTAINING"/>
    <property type="match status" value="1"/>
</dbReference>
<dbReference type="SMART" id="SM00587">
    <property type="entry name" value="CHK"/>
    <property type="match status" value="3"/>
</dbReference>
<dbReference type="GeneID" id="108568551"/>
<dbReference type="InterPro" id="IPR011009">
    <property type="entry name" value="Kinase-like_dom_sf"/>
</dbReference>
<feature type="domain" description="CHK kinase-like" evidence="1">
    <location>
        <begin position="517"/>
        <end position="710"/>
    </location>
</feature>
<accession>A0ABM1NEG1</accession>
<protein>
    <submittedName>
        <fullName evidence="3">Uncharacterized protein LOC108568551</fullName>
    </submittedName>
</protein>
<dbReference type="InterPro" id="IPR015897">
    <property type="entry name" value="CHK_kinase-like"/>
</dbReference>
<dbReference type="Pfam" id="PF02958">
    <property type="entry name" value="EcKL"/>
    <property type="match status" value="3"/>
</dbReference>
<sequence>MSSLLENVLSEDEVKNVLKDVVHNECITEPIYAINIGSNKGDGYVSFVTRVDVHNKEKDLHLIIKCAPKSDKFRAFFPVHATFEREITFYKNIYPVMSEFQKEKCIKDCFGSVPKFYKSIDKDKEELIVLENVRVRGFQLWDKRKHFDDVHMKMLFKEFAKFHAISFALQRCDPEKYNDLSRDLFDLFTPGIFNLDFFGVFQSCLDQIEKLYEDDDMKRNINHLKENVLKYYDYTINNKGTRVVITHGDCWSNKMMFKYYPDNAGIPTDLCLLDFQMVRNGSPVLDLSNFFYAGASKDLLNKLDDYLKLLYSQGSSDWKMYSKIGYLMALLINKNVLADDDEMLDLVDVSANKSSSLTKTFHQEYKNQNLINERLKNLTDHIYVQRRTAMSPLPQNVLSEDEVKSVLTDVVQKECISEPVYAIDAGSNKGEGYVSFITRVDVHSKEKDLHLIVKCAPKSDEFRSMFPVRKTFEREIYFYENIYPTLKEFQKEKRIKDYFDSFPKFYKSSLKEKEELIVLENIRLHGFQLLDRKMQFDDAHLQMIFQEYAKYHAISFALQYCDPEKYYDLSKDLHDMFTPGIFSFDFFGMFGSCLDHIDKLYEDEEIKRDINHLKDNVLKYFEHIVNNKGKRVVITHGDCWSNNMMFKYSDPNNPGQPTDLCLLDFQLIRKGSPVLDLSYFFYAGGPKHLLDKLDDYLKLYYSVLKNQLENFGVDVMEIITFEDLKSDWKIYSKFGYLLALLIQKNALTEGDEILDLSKLSANKTMTLTEAFHQEFKNQKFINERLKNLTDHMHENDFLRIHVMGSIGNVLSEKEVKELMESVLEKEQIIDPKLKICSGSNQGDGYLSFLTQVDIKGRNKDLHMMIKCAPKGEDFRKTTPLDKLFQREIDFYTQVYPAFRNFQLTKNIEKPFNNVAKCYKTGNENLHEFLIMENIREKGYRMWNRKVQMDDNHLTLIFKTYARYHAVSYSMQQQQPEIYQKLKELWKDVFAVDENKETLEGFVTSVDKVKDLFDPKAEKEIYDIMDKFSIMDVFVMNEKDKGNFSLITHGDCWCNNMMFKYEDARDLNRPTNICLLDFQMSGIGSPVLDLSYFFYVSASKEALDNLDNYLKIYHDDLIKCSVALGADASKLMSFEDLKADWKKYSSFGFGMAMIIVRAMLSESDEIVNLEEISKSGISVVDAFNRPLKNENIVNRRLKTLTEHMYQRKFI</sequence>
<reference evidence="3" key="1">
    <citation type="submission" date="2025-08" db="UniProtKB">
        <authorList>
            <consortium name="RefSeq"/>
        </authorList>
    </citation>
    <scope>IDENTIFICATION</scope>
    <source>
        <tissue evidence="3">Whole Larva</tissue>
    </source>
</reference>
<proteinExistence type="predicted"/>
<evidence type="ECO:0000313" key="3">
    <source>
        <dbReference type="RefSeq" id="XP_017785211.1"/>
    </source>
</evidence>
<dbReference type="InterPro" id="IPR004119">
    <property type="entry name" value="EcKL"/>
</dbReference>
<feature type="domain" description="CHK kinase-like" evidence="1">
    <location>
        <begin position="929"/>
        <end position="1122"/>
    </location>
</feature>
<dbReference type="PANTHER" id="PTHR11012">
    <property type="entry name" value="PROTEIN KINASE-LIKE DOMAIN-CONTAINING"/>
    <property type="match status" value="1"/>
</dbReference>
<evidence type="ECO:0000259" key="1">
    <source>
        <dbReference type="SMART" id="SM00587"/>
    </source>
</evidence>
<name>A0ABM1NEG1_NICVS</name>
<dbReference type="RefSeq" id="XP_017785211.1">
    <property type="nucleotide sequence ID" value="XM_017929722.1"/>
</dbReference>
<keyword evidence="2" id="KW-1185">Reference proteome</keyword>
<dbReference type="Proteomes" id="UP000695000">
    <property type="component" value="Unplaced"/>
</dbReference>
<evidence type="ECO:0000313" key="2">
    <source>
        <dbReference type="Proteomes" id="UP000695000"/>
    </source>
</evidence>
<feature type="domain" description="CHK kinase-like" evidence="1">
    <location>
        <begin position="128"/>
        <end position="309"/>
    </location>
</feature>
<dbReference type="SUPFAM" id="SSF56112">
    <property type="entry name" value="Protein kinase-like (PK-like)"/>
    <property type="match status" value="3"/>
</dbReference>
<gene>
    <name evidence="3" type="primary">LOC108568551</name>
</gene>
<organism evidence="2 3">
    <name type="scientific">Nicrophorus vespilloides</name>
    <name type="common">Boreal carrion beetle</name>
    <dbReference type="NCBI Taxonomy" id="110193"/>
    <lineage>
        <taxon>Eukaryota</taxon>
        <taxon>Metazoa</taxon>
        <taxon>Ecdysozoa</taxon>
        <taxon>Arthropoda</taxon>
        <taxon>Hexapoda</taxon>
        <taxon>Insecta</taxon>
        <taxon>Pterygota</taxon>
        <taxon>Neoptera</taxon>
        <taxon>Endopterygota</taxon>
        <taxon>Coleoptera</taxon>
        <taxon>Polyphaga</taxon>
        <taxon>Staphyliniformia</taxon>
        <taxon>Silphidae</taxon>
        <taxon>Nicrophorinae</taxon>
        <taxon>Nicrophorus</taxon>
    </lineage>
</organism>